<sequence>MHTINKLLLIIRKLFILTSPICVLSACIIIFSCACNKFADVGDPATKITTEQLFKDDASATSSILGIYSALSAYGLNIIGGGATVCGSLTADELTCTNPTSDYAEFQNNAISTTNFVNQYKLWSVAYTIIYQTNICVEGLSNSTNLTPALKKQLLGEAKLVRSLTYFYLVQLFGGVPLITQSDYHQAAIKGRSQPSEVYDFIISDLTDAKGLLSAAYPSAGRLRPNSYTASALLAKVYLYTNNWQLAEKEANNVISANIYKLEPDLNQVFLAGSKEAIWQLQSVAAGSNTGEGSAFVNPDADVMPGYLVTDKLLNSFEVGDPRKIAWIGSKAVNGQSYYFPYKYKVASSASTTITENYVMFRLAEQYLIRAEAAIRQGKIPAGISDLNILRSRARGNDTSILRDITTNQNMDDALKAILQERQVELMAEWGNRWCDLKRFNKARLVLQSIKPGWKDTDTLYPIPDQEMRLNKNLTQNNGYN</sequence>
<dbReference type="SUPFAM" id="SSF48452">
    <property type="entry name" value="TPR-like"/>
    <property type="match status" value="1"/>
</dbReference>
<dbReference type="PROSITE" id="PS51257">
    <property type="entry name" value="PROKAR_LIPOPROTEIN"/>
    <property type="match status" value="1"/>
</dbReference>
<dbReference type="InterPro" id="IPR012944">
    <property type="entry name" value="SusD_RagB_dom"/>
</dbReference>
<dbReference type="Pfam" id="PF14322">
    <property type="entry name" value="SusD-like_3"/>
    <property type="match status" value="1"/>
</dbReference>
<keyword evidence="10" id="KW-1185">Reference proteome</keyword>
<dbReference type="EMBL" id="JACVFC010000001">
    <property type="protein sequence ID" value="MBC9929098.1"/>
    <property type="molecule type" value="Genomic_DNA"/>
</dbReference>
<feature type="domain" description="RagB/SusD" evidence="7">
    <location>
        <begin position="337"/>
        <end position="480"/>
    </location>
</feature>
<evidence type="ECO:0000256" key="1">
    <source>
        <dbReference type="ARBA" id="ARBA00004442"/>
    </source>
</evidence>
<evidence type="ECO:0000313" key="9">
    <source>
        <dbReference type="EMBL" id="MBC9929098.1"/>
    </source>
</evidence>
<dbReference type="InterPro" id="IPR011990">
    <property type="entry name" value="TPR-like_helical_dom_sf"/>
</dbReference>
<evidence type="ECO:0000256" key="5">
    <source>
        <dbReference type="ARBA" id="ARBA00023237"/>
    </source>
</evidence>
<reference evidence="9 10" key="1">
    <citation type="submission" date="2020-09" db="EMBL/GenBank/DDBJ databases">
        <title>Genome sequences of type strains of Chitinophaga qingshengii and Chitinophaga varians.</title>
        <authorList>
            <person name="Kittiwongwattana C."/>
        </authorList>
    </citation>
    <scope>NUCLEOTIDE SEQUENCE [LARGE SCALE GENOMIC DNA]</scope>
    <source>
        <strain evidence="9 10">JCM 30026</strain>
    </source>
</reference>
<feature type="transmembrane region" description="Helical" evidence="6">
    <location>
        <begin position="7"/>
        <end position="31"/>
    </location>
</feature>
<comment type="caution">
    <text evidence="9">The sequence shown here is derived from an EMBL/GenBank/DDBJ whole genome shotgun (WGS) entry which is preliminary data.</text>
</comment>
<evidence type="ECO:0000313" key="10">
    <source>
        <dbReference type="Proteomes" id="UP000659124"/>
    </source>
</evidence>
<evidence type="ECO:0000259" key="7">
    <source>
        <dbReference type="Pfam" id="PF07980"/>
    </source>
</evidence>
<accession>A0ABR7THV9</accession>
<comment type="similarity">
    <text evidence="2">Belongs to the SusD family.</text>
</comment>
<dbReference type="Pfam" id="PF07980">
    <property type="entry name" value="SusD_RagB"/>
    <property type="match status" value="1"/>
</dbReference>
<dbReference type="Gene3D" id="1.25.40.390">
    <property type="match status" value="1"/>
</dbReference>
<name>A0ABR7THV9_9BACT</name>
<dbReference type="RefSeq" id="WP_188086248.1">
    <property type="nucleotide sequence ID" value="NZ_JACVFC010000001.1"/>
</dbReference>
<gene>
    <name evidence="9" type="ORF">ICL07_01860</name>
</gene>
<keyword evidence="4 6" id="KW-0472">Membrane</keyword>
<evidence type="ECO:0000256" key="2">
    <source>
        <dbReference type="ARBA" id="ARBA00006275"/>
    </source>
</evidence>
<evidence type="ECO:0000256" key="6">
    <source>
        <dbReference type="SAM" id="Phobius"/>
    </source>
</evidence>
<dbReference type="Proteomes" id="UP000659124">
    <property type="component" value="Unassembled WGS sequence"/>
</dbReference>
<feature type="domain" description="SusD-like N-terminal" evidence="8">
    <location>
        <begin position="107"/>
        <end position="239"/>
    </location>
</feature>
<proteinExistence type="inferred from homology"/>
<keyword evidence="3" id="KW-0732">Signal</keyword>
<evidence type="ECO:0000256" key="3">
    <source>
        <dbReference type="ARBA" id="ARBA00022729"/>
    </source>
</evidence>
<keyword evidence="5" id="KW-0998">Cell outer membrane</keyword>
<protein>
    <submittedName>
        <fullName evidence="9">RagB/SusD family nutrient uptake outer membrane protein</fullName>
    </submittedName>
</protein>
<evidence type="ECO:0000256" key="4">
    <source>
        <dbReference type="ARBA" id="ARBA00023136"/>
    </source>
</evidence>
<evidence type="ECO:0000259" key="8">
    <source>
        <dbReference type="Pfam" id="PF14322"/>
    </source>
</evidence>
<dbReference type="CDD" id="cd08977">
    <property type="entry name" value="SusD"/>
    <property type="match status" value="1"/>
</dbReference>
<keyword evidence="6" id="KW-1133">Transmembrane helix</keyword>
<comment type="subcellular location">
    <subcellularLocation>
        <location evidence="1">Cell outer membrane</location>
    </subcellularLocation>
</comment>
<keyword evidence="6" id="KW-0812">Transmembrane</keyword>
<organism evidence="9 10">
    <name type="scientific">Chitinophaga qingshengii</name>
    <dbReference type="NCBI Taxonomy" id="1569794"/>
    <lineage>
        <taxon>Bacteria</taxon>
        <taxon>Pseudomonadati</taxon>
        <taxon>Bacteroidota</taxon>
        <taxon>Chitinophagia</taxon>
        <taxon>Chitinophagales</taxon>
        <taxon>Chitinophagaceae</taxon>
        <taxon>Chitinophaga</taxon>
    </lineage>
</organism>
<dbReference type="InterPro" id="IPR033985">
    <property type="entry name" value="SusD-like_N"/>
</dbReference>